<dbReference type="RefSeq" id="WP_244505981.1">
    <property type="nucleotide sequence ID" value="NZ_FNFD01000008.1"/>
</dbReference>
<name>A0A1G9D8J1_9PSED</name>
<dbReference type="Proteomes" id="UP000198706">
    <property type="component" value="Unassembled WGS sequence"/>
</dbReference>
<dbReference type="InterPro" id="IPR002477">
    <property type="entry name" value="Peptidoglycan-bd-like"/>
</dbReference>
<dbReference type="GO" id="GO:0071555">
    <property type="term" value="P:cell wall organization"/>
    <property type="evidence" value="ECO:0007669"/>
    <property type="project" value="UniProtKB-UniRule"/>
</dbReference>
<dbReference type="InterPro" id="IPR036365">
    <property type="entry name" value="PGBD-like_sf"/>
</dbReference>
<gene>
    <name evidence="10" type="ORF">SAMN05216186_108174</name>
</gene>
<dbReference type="CDD" id="cd16913">
    <property type="entry name" value="YkuD_like"/>
    <property type="match status" value="1"/>
</dbReference>
<dbReference type="Gene3D" id="1.10.101.10">
    <property type="entry name" value="PGBD-like superfamily/PGBD"/>
    <property type="match status" value="1"/>
</dbReference>
<evidence type="ECO:0000256" key="6">
    <source>
        <dbReference type="ARBA" id="ARBA00023316"/>
    </source>
</evidence>
<sequence length="554" mass="62658">MFKKYTFLLVGLMALVQPIRAETADEPTEGIRQQLIDTRLSCLAPAIPLDAASLDALRAFYQQRDFQPAWDDEHLEALTEQLARLADDGLDPERYFVTALRQLRAIETHSPRFIACRDALATQAYWQALHHLRFGQLDPATVEPIWHAEGTAPVVDQTALLADAEAGLDDLPAAFERARPDFKPYRELRRLYAARRGQPLPVWLPIPSGPLLKPGAVDARVPMLEQRLVSEGYLPRLLLNTEAGEHREGEHLYSEERVMAVKTFQRYHLLKEDGIVGPQTMAALNRSPAERMEQIRVNLERLRWLYREISPTGVVVDIAGAEVVFYRDGEPVWRARTQVGRPTRATPVLRSVITHLTLNPTWTVPPTILRVDKLPEIRRNPDYLAENRMRVFDREGNELDPRSVDWYNPGAIRLRQDAGSHNALGQVAIRFPNPFSVYLHDTPSQRLFDNLPRTFSSGCVRVENVSQLIDQLLADASPQDRERIQRQWESGRTLRADLPHPVPVLLAYWTVQVGEHGELLFRPDMYGHDARILAALNAPRPGIASAAPAPAGES</sequence>
<organism evidence="10 11">
    <name type="scientific">Pseudomonas indica</name>
    <dbReference type="NCBI Taxonomy" id="137658"/>
    <lineage>
        <taxon>Bacteria</taxon>
        <taxon>Pseudomonadati</taxon>
        <taxon>Pseudomonadota</taxon>
        <taxon>Gammaproteobacteria</taxon>
        <taxon>Pseudomonadales</taxon>
        <taxon>Pseudomonadaceae</taxon>
        <taxon>Pseudomonas</taxon>
    </lineage>
</organism>
<dbReference type="GO" id="GO:0004180">
    <property type="term" value="F:carboxypeptidase activity"/>
    <property type="evidence" value="ECO:0007669"/>
    <property type="project" value="UniProtKB-ARBA"/>
</dbReference>
<keyword evidence="6 7" id="KW-0961">Cell wall biogenesis/degradation</keyword>
<keyword evidence="5 7" id="KW-0573">Peptidoglycan synthesis</keyword>
<evidence type="ECO:0000256" key="3">
    <source>
        <dbReference type="ARBA" id="ARBA00022679"/>
    </source>
</evidence>
<reference evidence="10 11" key="1">
    <citation type="submission" date="2016-10" db="EMBL/GenBank/DDBJ databases">
        <authorList>
            <person name="de Groot N.N."/>
        </authorList>
    </citation>
    <scope>NUCLEOTIDE SEQUENCE [LARGE SCALE GENOMIC DNA]</scope>
    <source>
        <strain evidence="10 11">JCM 21544</strain>
    </source>
</reference>
<evidence type="ECO:0000256" key="1">
    <source>
        <dbReference type="ARBA" id="ARBA00004752"/>
    </source>
</evidence>
<evidence type="ECO:0000256" key="4">
    <source>
        <dbReference type="ARBA" id="ARBA00022960"/>
    </source>
</evidence>
<feature type="signal peptide" evidence="8">
    <location>
        <begin position="1"/>
        <end position="23"/>
    </location>
</feature>
<feature type="active site" description="Nucleophile" evidence="7">
    <location>
        <position position="459"/>
    </location>
</feature>
<dbReference type="PANTHER" id="PTHR41533">
    <property type="entry name" value="L,D-TRANSPEPTIDASE HI_1667-RELATED"/>
    <property type="match status" value="1"/>
</dbReference>
<accession>A0A1G9D8J1</accession>
<dbReference type="PANTHER" id="PTHR41533:SF2">
    <property type="entry name" value="BLR7131 PROTEIN"/>
    <property type="match status" value="1"/>
</dbReference>
<dbReference type="Pfam" id="PF03734">
    <property type="entry name" value="YkuD"/>
    <property type="match status" value="1"/>
</dbReference>
<keyword evidence="11" id="KW-1185">Reference proteome</keyword>
<dbReference type="GO" id="GO:0009252">
    <property type="term" value="P:peptidoglycan biosynthetic process"/>
    <property type="evidence" value="ECO:0007669"/>
    <property type="project" value="UniProtKB-UniPathway"/>
</dbReference>
<dbReference type="GO" id="GO:0008360">
    <property type="term" value="P:regulation of cell shape"/>
    <property type="evidence" value="ECO:0007669"/>
    <property type="project" value="UniProtKB-UniRule"/>
</dbReference>
<comment type="pathway">
    <text evidence="1 7">Cell wall biogenesis; peptidoglycan biosynthesis.</text>
</comment>
<comment type="similarity">
    <text evidence="2">Belongs to the YkuD family.</text>
</comment>
<dbReference type="STRING" id="137658.SAMN05216186_108174"/>
<evidence type="ECO:0000256" key="8">
    <source>
        <dbReference type="SAM" id="SignalP"/>
    </source>
</evidence>
<evidence type="ECO:0000313" key="11">
    <source>
        <dbReference type="Proteomes" id="UP000198706"/>
    </source>
</evidence>
<proteinExistence type="inferred from homology"/>
<evidence type="ECO:0000256" key="2">
    <source>
        <dbReference type="ARBA" id="ARBA00005992"/>
    </source>
</evidence>
<dbReference type="UniPathway" id="UPA00219"/>
<dbReference type="SUPFAM" id="SSF47090">
    <property type="entry name" value="PGBD-like"/>
    <property type="match status" value="1"/>
</dbReference>
<dbReference type="Gene3D" id="2.40.440.10">
    <property type="entry name" value="L,D-transpeptidase catalytic domain-like"/>
    <property type="match status" value="1"/>
</dbReference>
<keyword evidence="4 7" id="KW-0133">Cell shape</keyword>
<dbReference type="PROSITE" id="PS52029">
    <property type="entry name" value="LD_TPASE"/>
    <property type="match status" value="1"/>
</dbReference>
<dbReference type="SUPFAM" id="SSF141523">
    <property type="entry name" value="L,D-transpeptidase catalytic domain-like"/>
    <property type="match status" value="1"/>
</dbReference>
<dbReference type="Pfam" id="PF20142">
    <property type="entry name" value="Scaffold"/>
    <property type="match status" value="1"/>
</dbReference>
<protein>
    <submittedName>
        <fullName evidence="10">Murein L,D-transpeptidase YcbB/YkuD</fullName>
    </submittedName>
</protein>
<dbReference type="InterPro" id="IPR038063">
    <property type="entry name" value="Transpep_catalytic_dom"/>
</dbReference>
<dbReference type="InterPro" id="IPR045380">
    <property type="entry name" value="LD_TPept_scaffold_dom"/>
</dbReference>
<dbReference type="Pfam" id="PF01471">
    <property type="entry name" value="PG_binding_1"/>
    <property type="match status" value="1"/>
</dbReference>
<dbReference type="EMBL" id="FNFD01000008">
    <property type="protein sequence ID" value="SDK60238.1"/>
    <property type="molecule type" value="Genomic_DNA"/>
</dbReference>
<evidence type="ECO:0000256" key="7">
    <source>
        <dbReference type="PROSITE-ProRule" id="PRU01373"/>
    </source>
</evidence>
<evidence type="ECO:0000259" key="9">
    <source>
        <dbReference type="PROSITE" id="PS52029"/>
    </source>
</evidence>
<feature type="domain" description="L,D-TPase catalytic" evidence="9">
    <location>
        <begin position="312"/>
        <end position="487"/>
    </location>
</feature>
<dbReference type="InterPro" id="IPR005490">
    <property type="entry name" value="LD_TPept_cat_dom"/>
</dbReference>
<dbReference type="AlphaFoldDB" id="A0A1G9D8J1"/>
<evidence type="ECO:0000313" key="10">
    <source>
        <dbReference type="EMBL" id="SDK60238.1"/>
    </source>
</evidence>
<feature type="active site" description="Proton donor/acceptor" evidence="7">
    <location>
        <position position="440"/>
    </location>
</feature>
<keyword evidence="8" id="KW-0732">Signal</keyword>
<feature type="chain" id="PRO_5011713011" evidence="8">
    <location>
        <begin position="24"/>
        <end position="554"/>
    </location>
</feature>
<keyword evidence="3" id="KW-0808">Transferase</keyword>
<dbReference type="GO" id="GO:0016740">
    <property type="term" value="F:transferase activity"/>
    <property type="evidence" value="ECO:0007669"/>
    <property type="project" value="UniProtKB-KW"/>
</dbReference>
<dbReference type="InterPro" id="IPR052905">
    <property type="entry name" value="LD-transpeptidase_YkuD-like"/>
</dbReference>
<dbReference type="InterPro" id="IPR036366">
    <property type="entry name" value="PGBDSf"/>
</dbReference>
<evidence type="ECO:0000256" key="5">
    <source>
        <dbReference type="ARBA" id="ARBA00022984"/>
    </source>
</evidence>